<name>A0A5B1L4A6_9ACTN</name>
<organism evidence="3 4">
    <name type="scientific">Nocardioides humilatus</name>
    <dbReference type="NCBI Taxonomy" id="2607660"/>
    <lineage>
        <taxon>Bacteria</taxon>
        <taxon>Bacillati</taxon>
        <taxon>Actinomycetota</taxon>
        <taxon>Actinomycetes</taxon>
        <taxon>Propionibacteriales</taxon>
        <taxon>Nocardioidaceae</taxon>
        <taxon>Nocardioides</taxon>
    </lineage>
</organism>
<dbReference type="EMBL" id="VUJV01000010">
    <property type="protein sequence ID" value="KAA1415335.1"/>
    <property type="molecule type" value="Genomic_DNA"/>
</dbReference>
<dbReference type="GO" id="GO:0004252">
    <property type="term" value="F:serine-type endopeptidase activity"/>
    <property type="evidence" value="ECO:0007669"/>
    <property type="project" value="UniProtKB-UniRule"/>
</dbReference>
<dbReference type="NCBIfam" id="TIGR02228">
    <property type="entry name" value="sigpep_I_arch"/>
    <property type="match status" value="1"/>
</dbReference>
<proteinExistence type="predicted"/>
<feature type="transmembrane region" description="Helical" evidence="2">
    <location>
        <begin position="144"/>
        <end position="163"/>
    </location>
</feature>
<dbReference type="GO" id="GO:0016020">
    <property type="term" value="C:membrane"/>
    <property type="evidence" value="ECO:0007669"/>
    <property type="project" value="UniProtKB-UniRule"/>
</dbReference>
<keyword evidence="2" id="KW-0472">Membrane</keyword>
<dbReference type="RefSeq" id="WP_149730513.1">
    <property type="nucleotide sequence ID" value="NZ_VUJV01000010.1"/>
</dbReference>
<dbReference type="GO" id="GO:0009003">
    <property type="term" value="F:signal peptidase activity"/>
    <property type="evidence" value="ECO:0007669"/>
    <property type="project" value="UniProtKB-EC"/>
</dbReference>
<accession>A0A5B1L4A6</accession>
<dbReference type="Proteomes" id="UP000325003">
    <property type="component" value="Unassembled WGS sequence"/>
</dbReference>
<comment type="caution">
    <text evidence="3">The sequence shown here is derived from an EMBL/GenBank/DDBJ whole genome shotgun (WGS) entry which is preliminary data.</text>
</comment>
<keyword evidence="2" id="KW-1133">Transmembrane helix</keyword>
<reference evidence="3 4" key="1">
    <citation type="submission" date="2019-09" db="EMBL/GenBank/DDBJ databases">
        <title>Nocardioides panacisoli sp. nov., isolated from the soil of a ginseng field.</title>
        <authorList>
            <person name="Cho C."/>
        </authorList>
    </citation>
    <scope>NUCLEOTIDE SEQUENCE [LARGE SCALE GENOMIC DNA]</scope>
    <source>
        <strain evidence="3 4">BN130099</strain>
    </source>
</reference>
<keyword evidence="2" id="KW-0812">Transmembrane</keyword>
<dbReference type="CDD" id="cd06462">
    <property type="entry name" value="Peptidase_S24_S26"/>
    <property type="match status" value="1"/>
</dbReference>
<evidence type="ECO:0000256" key="1">
    <source>
        <dbReference type="NCBIfam" id="TIGR02228"/>
    </source>
</evidence>
<dbReference type="AlphaFoldDB" id="A0A5B1L4A6"/>
<reference evidence="3 4" key="2">
    <citation type="submission" date="2019-09" db="EMBL/GenBank/DDBJ databases">
        <authorList>
            <person name="Jin C."/>
        </authorList>
    </citation>
    <scope>NUCLEOTIDE SEQUENCE [LARGE SCALE GENOMIC DNA]</scope>
    <source>
        <strain evidence="3 4">BN130099</strain>
    </source>
</reference>
<evidence type="ECO:0000256" key="2">
    <source>
        <dbReference type="SAM" id="Phobius"/>
    </source>
</evidence>
<keyword evidence="4" id="KW-1185">Reference proteome</keyword>
<evidence type="ECO:0000313" key="4">
    <source>
        <dbReference type="Proteomes" id="UP000325003"/>
    </source>
</evidence>
<gene>
    <name evidence="3" type="ORF">F0U44_21875</name>
</gene>
<dbReference type="InterPro" id="IPR001733">
    <property type="entry name" value="Peptidase_S26B"/>
</dbReference>
<sequence>MRAALAFVRLVLAWCVILGASSVLLATVVVPRLAGATSYDVQTGSMRPGLPPGTLVVVRPVAPEQIGIGTVVTYQLESGEPTVVTHRVTEIGINRAGERVFRTQGDANDAIDPAPVRPVQVRGALWYSVPYAGHFNDLVTRRSGWPLLAAVIGLLGYAGWMFIGAARDRRATPADAPIEEGELVSS</sequence>
<protein>
    <recommendedName>
        <fullName evidence="1">Signal peptidase I</fullName>
        <ecNumber evidence="1">3.4.21.89</ecNumber>
    </recommendedName>
</protein>
<keyword evidence="3" id="KW-0378">Hydrolase</keyword>
<dbReference type="EC" id="3.4.21.89" evidence="1"/>
<dbReference type="GO" id="GO:0006465">
    <property type="term" value="P:signal peptide processing"/>
    <property type="evidence" value="ECO:0007669"/>
    <property type="project" value="UniProtKB-UniRule"/>
</dbReference>
<evidence type="ECO:0000313" key="3">
    <source>
        <dbReference type="EMBL" id="KAA1415335.1"/>
    </source>
</evidence>